<gene>
    <name evidence="2" type="ORF">O181_128531</name>
</gene>
<evidence type="ECO:0000256" key="1">
    <source>
        <dbReference type="SAM" id="MobiDB-lite"/>
    </source>
</evidence>
<feature type="non-terminal residue" evidence="2">
    <location>
        <position position="1"/>
    </location>
</feature>
<sequence length="428" mass="50639">DPIFLEYPQHLKNFNPSRELNKEIQPENKSIKQVVTEKKQSEITKNEDLINSRPKDPTNISIQAKEHKHETTDIYGHSPHHKEYLERENKNGKRNLVKGIIQISFKRRRRAKPYDRIAPNQKLSSNSPLHLAHGYKASIQNEKILQHKKEESNYFSTQIGQNTEEIGIHKEITYSINTKESMENKSEPNIIYRSNSINHSINSKEEDSPTPHYHSDKYNPNLNLEANYFSLDKAKESQINKNEEINEDISNRQEKQDQKALSKPTNMEEIESDGILLTEDQFPWEGYTNWQPLRNEKCNLELYKITEQDHQCSVQHVKWVEGIKKAPNEETDIKKEKLTKEEREYFWITQNKKLWPNLQAHLARQYQNSIQNEDWKENKNENGSTNHEYLRDEKELQGQYLNKERRNELTAKKAKFKNGLDSTFLHPQ</sequence>
<feature type="region of interest" description="Disordered" evidence="1">
    <location>
        <begin position="16"/>
        <end position="59"/>
    </location>
</feature>
<dbReference type="EMBL" id="AVOT02131933">
    <property type="protein sequence ID" value="MBW0588816.1"/>
    <property type="molecule type" value="Genomic_DNA"/>
</dbReference>
<comment type="caution">
    <text evidence="2">The sequence shown here is derived from an EMBL/GenBank/DDBJ whole genome shotgun (WGS) entry which is preliminary data.</text>
</comment>
<reference evidence="2" key="1">
    <citation type="submission" date="2021-03" db="EMBL/GenBank/DDBJ databases">
        <title>Draft genome sequence of rust myrtle Austropuccinia psidii MF-1, a brazilian biotype.</title>
        <authorList>
            <person name="Quecine M.C."/>
            <person name="Pachon D.M.R."/>
            <person name="Bonatelli M.L."/>
            <person name="Correr F.H."/>
            <person name="Franceschini L.M."/>
            <person name="Leite T.F."/>
            <person name="Margarido G.R.A."/>
            <person name="Almeida C.A."/>
            <person name="Ferrarezi J.A."/>
            <person name="Labate C.A."/>
        </authorList>
    </citation>
    <scope>NUCLEOTIDE SEQUENCE</scope>
    <source>
        <strain evidence="2">MF-1</strain>
    </source>
</reference>
<evidence type="ECO:0000313" key="2">
    <source>
        <dbReference type="EMBL" id="MBW0588816.1"/>
    </source>
</evidence>
<accession>A0A9Q3Q7S1</accession>
<feature type="region of interest" description="Disordered" evidence="1">
    <location>
        <begin position="200"/>
        <end position="219"/>
    </location>
</feature>
<feature type="compositionally biased region" description="Basic and acidic residues" evidence="1">
    <location>
        <begin position="19"/>
        <end position="56"/>
    </location>
</feature>
<evidence type="ECO:0000313" key="3">
    <source>
        <dbReference type="Proteomes" id="UP000765509"/>
    </source>
</evidence>
<dbReference type="Proteomes" id="UP000765509">
    <property type="component" value="Unassembled WGS sequence"/>
</dbReference>
<proteinExistence type="predicted"/>
<feature type="region of interest" description="Disordered" evidence="1">
    <location>
        <begin position="244"/>
        <end position="267"/>
    </location>
</feature>
<name>A0A9Q3Q7S1_9BASI</name>
<feature type="compositionally biased region" description="Basic and acidic residues" evidence="1">
    <location>
        <begin position="202"/>
        <end position="217"/>
    </location>
</feature>
<protein>
    <submittedName>
        <fullName evidence="2">Uncharacterized protein</fullName>
    </submittedName>
</protein>
<feature type="compositionally biased region" description="Basic and acidic residues" evidence="1">
    <location>
        <begin position="388"/>
        <end position="404"/>
    </location>
</feature>
<organism evidence="2 3">
    <name type="scientific">Austropuccinia psidii MF-1</name>
    <dbReference type="NCBI Taxonomy" id="1389203"/>
    <lineage>
        <taxon>Eukaryota</taxon>
        <taxon>Fungi</taxon>
        <taxon>Dikarya</taxon>
        <taxon>Basidiomycota</taxon>
        <taxon>Pucciniomycotina</taxon>
        <taxon>Pucciniomycetes</taxon>
        <taxon>Pucciniales</taxon>
        <taxon>Sphaerophragmiaceae</taxon>
        <taxon>Austropuccinia</taxon>
    </lineage>
</organism>
<feature type="compositionally biased region" description="Basic and acidic residues" evidence="1">
    <location>
        <begin position="244"/>
        <end position="260"/>
    </location>
</feature>
<feature type="region of interest" description="Disordered" evidence="1">
    <location>
        <begin position="373"/>
        <end position="404"/>
    </location>
</feature>
<dbReference type="AlphaFoldDB" id="A0A9Q3Q7S1"/>
<keyword evidence="3" id="KW-1185">Reference proteome</keyword>